<name>A0A9Y2IBL9_9PSEU</name>
<dbReference type="RefSeq" id="WP_285967834.1">
    <property type="nucleotide sequence ID" value="NZ_CP127294.1"/>
</dbReference>
<dbReference type="GO" id="GO:0003677">
    <property type="term" value="F:DNA binding"/>
    <property type="evidence" value="ECO:0007669"/>
    <property type="project" value="UniProtKB-KW"/>
</dbReference>
<keyword evidence="6" id="KW-1185">Reference proteome</keyword>
<dbReference type="SMART" id="SM00345">
    <property type="entry name" value="HTH_GNTR"/>
    <property type="match status" value="1"/>
</dbReference>
<dbReference type="PANTHER" id="PTHR43537">
    <property type="entry name" value="TRANSCRIPTIONAL REGULATOR, GNTR FAMILY"/>
    <property type="match status" value="1"/>
</dbReference>
<accession>A0A9Y2IBL9</accession>
<gene>
    <name evidence="5" type="ORF">QRX50_37675</name>
</gene>
<evidence type="ECO:0000256" key="3">
    <source>
        <dbReference type="ARBA" id="ARBA00023163"/>
    </source>
</evidence>
<dbReference type="Gene3D" id="1.20.120.530">
    <property type="entry name" value="GntR ligand-binding domain-like"/>
    <property type="match status" value="1"/>
</dbReference>
<keyword evidence="2" id="KW-0238">DNA-binding</keyword>
<dbReference type="PANTHER" id="PTHR43537:SF5">
    <property type="entry name" value="UXU OPERON TRANSCRIPTIONAL REGULATOR"/>
    <property type="match status" value="1"/>
</dbReference>
<feature type="domain" description="HTH gntR-type" evidence="4">
    <location>
        <begin position="26"/>
        <end position="96"/>
    </location>
</feature>
<dbReference type="InterPro" id="IPR036390">
    <property type="entry name" value="WH_DNA-bd_sf"/>
</dbReference>
<reference evidence="5 6" key="1">
    <citation type="submission" date="2023-06" db="EMBL/GenBank/DDBJ databases">
        <authorList>
            <person name="Oyuntsetseg B."/>
            <person name="Kim S.B."/>
        </authorList>
    </citation>
    <scope>NUCLEOTIDE SEQUENCE [LARGE SCALE GENOMIC DNA]</scope>
    <source>
        <strain evidence="5 6">2-15</strain>
    </source>
</reference>
<dbReference type="Gene3D" id="1.10.10.10">
    <property type="entry name" value="Winged helix-like DNA-binding domain superfamily/Winged helix DNA-binding domain"/>
    <property type="match status" value="1"/>
</dbReference>
<dbReference type="AlphaFoldDB" id="A0A9Y2IBL9"/>
<keyword evidence="1" id="KW-0805">Transcription regulation</keyword>
<dbReference type="SUPFAM" id="SSF46785">
    <property type="entry name" value="Winged helix' DNA-binding domain"/>
    <property type="match status" value="1"/>
</dbReference>
<evidence type="ECO:0000256" key="2">
    <source>
        <dbReference type="ARBA" id="ARBA00023125"/>
    </source>
</evidence>
<dbReference type="InterPro" id="IPR000524">
    <property type="entry name" value="Tscrpt_reg_HTH_GntR"/>
</dbReference>
<evidence type="ECO:0000259" key="4">
    <source>
        <dbReference type="PROSITE" id="PS50949"/>
    </source>
</evidence>
<dbReference type="SMART" id="SM00895">
    <property type="entry name" value="FCD"/>
    <property type="match status" value="1"/>
</dbReference>
<dbReference type="InterPro" id="IPR011711">
    <property type="entry name" value="GntR_C"/>
</dbReference>
<dbReference type="KEGG" id="acab:QRX50_37675"/>
<dbReference type="SUPFAM" id="SSF48008">
    <property type="entry name" value="GntR ligand-binding domain-like"/>
    <property type="match status" value="1"/>
</dbReference>
<evidence type="ECO:0000256" key="1">
    <source>
        <dbReference type="ARBA" id="ARBA00023015"/>
    </source>
</evidence>
<dbReference type="InterPro" id="IPR036388">
    <property type="entry name" value="WH-like_DNA-bd_sf"/>
</dbReference>
<sequence>MEPAGRGGSAAAPRADSGLFDVVSSSRMSEVIVEQIRSLIRADKLRSGDRLPSERALCEQMGVSRVTVREALRVLEAAGLVAIRVGARGGAFVTTPSSTTLGANLADLVNLSPMTAPEVIEARQVVELGIVDIVIERATETDVDELREMTREHQAALKRGEYSMEMSAAFHVRVAQCTHNAAIEMLVHSFHGPLLMSLREAQVAAPLMGHRGTSEHRELVEAIAARDAEKAREIMAKHLRRTSQRIARVQASREKGKDA</sequence>
<dbReference type="CDD" id="cd07377">
    <property type="entry name" value="WHTH_GntR"/>
    <property type="match status" value="1"/>
</dbReference>
<evidence type="ECO:0000313" key="6">
    <source>
        <dbReference type="Proteomes" id="UP001236014"/>
    </source>
</evidence>
<dbReference type="PROSITE" id="PS50949">
    <property type="entry name" value="HTH_GNTR"/>
    <property type="match status" value="1"/>
</dbReference>
<dbReference type="Pfam" id="PF07729">
    <property type="entry name" value="FCD"/>
    <property type="match status" value="1"/>
</dbReference>
<dbReference type="GO" id="GO:0003700">
    <property type="term" value="F:DNA-binding transcription factor activity"/>
    <property type="evidence" value="ECO:0007669"/>
    <property type="project" value="InterPro"/>
</dbReference>
<dbReference type="Pfam" id="PF00392">
    <property type="entry name" value="GntR"/>
    <property type="match status" value="1"/>
</dbReference>
<dbReference type="Proteomes" id="UP001236014">
    <property type="component" value="Chromosome"/>
</dbReference>
<organism evidence="5 6">
    <name type="scientific">Amycolatopsis carbonis</name>
    <dbReference type="NCBI Taxonomy" id="715471"/>
    <lineage>
        <taxon>Bacteria</taxon>
        <taxon>Bacillati</taxon>
        <taxon>Actinomycetota</taxon>
        <taxon>Actinomycetes</taxon>
        <taxon>Pseudonocardiales</taxon>
        <taxon>Pseudonocardiaceae</taxon>
        <taxon>Amycolatopsis</taxon>
    </lineage>
</organism>
<keyword evidence="3" id="KW-0804">Transcription</keyword>
<proteinExistence type="predicted"/>
<dbReference type="EMBL" id="CP127294">
    <property type="protein sequence ID" value="WIX77092.1"/>
    <property type="molecule type" value="Genomic_DNA"/>
</dbReference>
<evidence type="ECO:0000313" key="5">
    <source>
        <dbReference type="EMBL" id="WIX77092.1"/>
    </source>
</evidence>
<dbReference type="PRINTS" id="PR00035">
    <property type="entry name" value="HTHGNTR"/>
</dbReference>
<dbReference type="InterPro" id="IPR008920">
    <property type="entry name" value="TF_FadR/GntR_C"/>
</dbReference>
<protein>
    <submittedName>
        <fullName evidence="5">FadR/GntR family transcriptional regulator</fullName>
    </submittedName>
</protein>